<reference evidence="2 3" key="1">
    <citation type="journal article" date="2016" name="Nat. Commun.">
        <title>Ectomycorrhizal ecology is imprinted in the genome of the dominant symbiotic fungus Cenococcum geophilum.</title>
        <authorList>
            <consortium name="DOE Joint Genome Institute"/>
            <person name="Peter M."/>
            <person name="Kohler A."/>
            <person name="Ohm R.A."/>
            <person name="Kuo A."/>
            <person name="Krutzmann J."/>
            <person name="Morin E."/>
            <person name="Arend M."/>
            <person name="Barry K.W."/>
            <person name="Binder M."/>
            <person name="Choi C."/>
            <person name="Clum A."/>
            <person name="Copeland A."/>
            <person name="Grisel N."/>
            <person name="Haridas S."/>
            <person name="Kipfer T."/>
            <person name="LaButti K."/>
            <person name="Lindquist E."/>
            <person name="Lipzen A."/>
            <person name="Maire R."/>
            <person name="Meier B."/>
            <person name="Mihaltcheva S."/>
            <person name="Molinier V."/>
            <person name="Murat C."/>
            <person name="Poggeler S."/>
            <person name="Quandt C.A."/>
            <person name="Sperisen C."/>
            <person name="Tritt A."/>
            <person name="Tisserant E."/>
            <person name="Crous P.W."/>
            <person name="Henrissat B."/>
            <person name="Nehls U."/>
            <person name="Egli S."/>
            <person name="Spatafora J.W."/>
            <person name="Grigoriev I.V."/>
            <person name="Martin F.M."/>
        </authorList>
    </citation>
    <scope>NUCLEOTIDE SEQUENCE [LARGE SCALE GENOMIC DNA]</scope>
    <source>
        <strain evidence="2 3">CBS 207.34</strain>
    </source>
</reference>
<dbReference type="OrthoDB" id="5392263at2759"/>
<organism evidence="2 3">
    <name type="scientific">Glonium stellatum</name>
    <dbReference type="NCBI Taxonomy" id="574774"/>
    <lineage>
        <taxon>Eukaryota</taxon>
        <taxon>Fungi</taxon>
        <taxon>Dikarya</taxon>
        <taxon>Ascomycota</taxon>
        <taxon>Pezizomycotina</taxon>
        <taxon>Dothideomycetes</taxon>
        <taxon>Pleosporomycetidae</taxon>
        <taxon>Gloniales</taxon>
        <taxon>Gloniaceae</taxon>
        <taxon>Glonium</taxon>
    </lineage>
</organism>
<evidence type="ECO:0000256" key="1">
    <source>
        <dbReference type="SAM" id="Phobius"/>
    </source>
</evidence>
<keyword evidence="3" id="KW-1185">Reference proteome</keyword>
<sequence length="697" mass="78106">MAIKTPTFSALSKPTTDFLLRLMSTTIFIVLITPANAGLNAGRCCMARARELLVELNQNPWAACGAGVVVTDPQTQINPSVNATMLWCRQNCGGWQSSNLDQWLHPLTQWFAPYFTLLFLCPIGILEEDDKSPITHRQFTVQLFARIKRFTAKLLACIHFERKEKTSAETEKPDQTVLNSILEWINLLGDPASAIWGSISQLKMDSWVVSSLRQNTGWYGKQMLGVAAMASQTPMYDDLGKELINELIFDTLLTVTKTVSANSKTGRSTESLHPSISELQNSLESNKTKFGSHSSPTDTRWLAREMKIFLEGNTKAIKGDEKSQYGEKKTLSNWLEDLSDYSWLKQTEDDAEAKRLHTALQELEKYLDRGMRYDNSDLAVGLKRGIQTILEARIHFANGVALPVVVHFASTGAIFYQAYQVLGDSDTAHNLAYGAMYSWLLVVAVAGNCVAASANASLVKSTIKTHLTLSGTRVPLRKRYVNSVEWKCWLSDIGIRSEYVKKSLSKDDMVGNKAFGPWFYLKYFLGQTFGWLFVAFFCGCAITISYTTSTVGWGCRSFNHLLYGLFSLVVAWLHVFEHRAKMGDKMRRRQNSDTKRSVTTLILRNLYAFAVFANALVLVLGTILNFAGIYSSCRCANLFGSANTIVQLSPNTQQDLINAERFWNSTGYVAYTFAWVTCAVAVAFRTYIQMFLDQNFG</sequence>
<keyword evidence="1" id="KW-1133">Transmembrane helix</keyword>
<dbReference type="EMBL" id="KV751026">
    <property type="protein sequence ID" value="OCL01963.1"/>
    <property type="molecule type" value="Genomic_DNA"/>
</dbReference>
<feature type="transmembrane region" description="Helical" evidence="1">
    <location>
        <begin position="436"/>
        <end position="459"/>
    </location>
</feature>
<keyword evidence="1" id="KW-0472">Membrane</keyword>
<feature type="transmembrane region" description="Helical" evidence="1">
    <location>
        <begin position="396"/>
        <end position="416"/>
    </location>
</feature>
<evidence type="ECO:0000313" key="3">
    <source>
        <dbReference type="Proteomes" id="UP000250140"/>
    </source>
</evidence>
<keyword evidence="1" id="KW-0812">Transmembrane</keyword>
<feature type="transmembrane region" description="Helical" evidence="1">
    <location>
        <begin position="601"/>
        <end position="624"/>
    </location>
</feature>
<accession>A0A8E2EPG4</accession>
<feature type="transmembrane region" description="Helical" evidence="1">
    <location>
        <begin position="18"/>
        <end position="39"/>
    </location>
</feature>
<dbReference type="AlphaFoldDB" id="A0A8E2EPG4"/>
<gene>
    <name evidence="2" type="ORF">AOQ84DRAFT_443672</name>
</gene>
<proteinExistence type="predicted"/>
<feature type="transmembrane region" description="Helical" evidence="1">
    <location>
        <begin position="529"/>
        <end position="548"/>
    </location>
</feature>
<protein>
    <submittedName>
        <fullName evidence="2">Uncharacterized protein</fullName>
    </submittedName>
</protein>
<feature type="transmembrane region" description="Helical" evidence="1">
    <location>
        <begin position="560"/>
        <end position="580"/>
    </location>
</feature>
<dbReference type="Proteomes" id="UP000250140">
    <property type="component" value="Unassembled WGS sequence"/>
</dbReference>
<feature type="transmembrane region" description="Helical" evidence="1">
    <location>
        <begin position="668"/>
        <end position="688"/>
    </location>
</feature>
<evidence type="ECO:0000313" key="2">
    <source>
        <dbReference type="EMBL" id="OCL01963.1"/>
    </source>
</evidence>
<name>A0A8E2EPG4_9PEZI</name>